<comment type="caution">
    <text evidence="2">The sequence shown here is derived from an EMBL/GenBank/DDBJ whole genome shotgun (WGS) entry which is preliminary data.</text>
</comment>
<sequence length="122" mass="13305">MGVKKAAKRPFVSALAVSTAIVTGVIAFPAPALAANSTFIDRGDCRWHAEVWSGEAETERVDTDGGCTGHSWARIKVDGSWRSWQHKERWIVIPLPSAGHPIQQSQHKTCSDCGVYTLTPTF</sequence>
<accession>A0ABQ3WQF3</accession>
<name>A0ABQ3WQF3_9ACTN</name>
<feature type="signal peptide" evidence="1">
    <location>
        <begin position="1"/>
        <end position="34"/>
    </location>
</feature>
<feature type="chain" id="PRO_5046969840" description="Secreted protein" evidence="1">
    <location>
        <begin position="35"/>
        <end position="122"/>
    </location>
</feature>
<organism evidence="2">
    <name type="scientific">Actinoplanes campanulatus</name>
    <dbReference type="NCBI Taxonomy" id="113559"/>
    <lineage>
        <taxon>Bacteria</taxon>
        <taxon>Bacillati</taxon>
        <taxon>Actinomycetota</taxon>
        <taxon>Actinomycetes</taxon>
        <taxon>Micromonosporales</taxon>
        <taxon>Micromonosporaceae</taxon>
        <taxon>Actinoplanes</taxon>
    </lineage>
</organism>
<evidence type="ECO:0000256" key="1">
    <source>
        <dbReference type="SAM" id="SignalP"/>
    </source>
</evidence>
<proteinExistence type="predicted"/>
<protein>
    <recommendedName>
        <fullName evidence="3">Secreted protein</fullName>
    </recommendedName>
</protein>
<dbReference type="EMBL" id="BOMF01000105">
    <property type="protein sequence ID" value="GID48422.1"/>
    <property type="molecule type" value="Genomic_DNA"/>
</dbReference>
<reference evidence="2" key="1">
    <citation type="submission" date="2021-01" db="EMBL/GenBank/DDBJ databases">
        <title>Whole genome shotgun sequence of Actinoplanes capillaceus NBRC 16408.</title>
        <authorList>
            <person name="Komaki H."/>
            <person name="Tamura T."/>
        </authorList>
    </citation>
    <scope>NUCLEOTIDE SEQUENCE [LARGE SCALE GENOMIC DNA]</scope>
    <source>
        <strain evidence="2">NBRC 16408</strain>
    </source>
</reference>
<dbReference type="RefSeq" id="WP_204298612.1">
    <property type="nucleotide sequence ID" value="NZ_BAAAGQ010000016.1"/>
</dbReference>
<evidence type="ECO:0000313" key="2">
    <source>
        <dbReference type="EMBL" id="GID48422.1"/>
    </source>
</evidence>
<evidence type="ECO:0008006" key="3">
    <source>
        <dbReference type="Google" id="ProtNLM"/>
    </source>
</evidence>
<keyword evidence="1" id="KW-0732">Signal</keyword>
<gene>
    <name evidence="2" type="ORF">Aca07nite_56970</name>
</gene>